<dbReference type="Proteomes" id="UP000002431">
    <property type="component" value="Plasmid pDGEO02"/>
</dbReference>
<dbReference type="AlphaFoldDB" id="A8ZRI1"/>
<gene>
    <name evidence="1" type="ORF">Dgeo_3049</name>
</gene>
<sequence>MSFYRVEIGVGLTGPVEKLVAESVADARALFPNQAHAIAQIARAAHHRWLEYASGKRALPNGKLLHAVSGTYLSSIRIEEDGELRYAIYSDDPKAEWIEEGFPAFDMKKILRTSDRARVSKDGHRYLVVPFRHKTQDANLGVVIPQEAQAWWAAPARRSSLVTGHYRERSVNGDRMITRNTYQWGDRLTRGELEGIGIDPDSQLGQRLEGMVRMQNNEDKGGQYLTFRVMSEKSSGWIMPKRDGSFPARATYEWVQQHYERILRVALEEDVKALGGRVS</sequence>
<keyword evidence="2" id="KW-1185">Reference proteome</keyword>
<protein>
    <submittedName>
        <fullName evidence="1">Uncharacterized protein</fullName>
    </submittedName>
</protein>
<dbReference type="EMBL" id="CP000856">
    <property type="protein sequence ID" value="ABW35090.1"/>
    <property type="molecule type" value="Genomic_DNA"/>
</dbReference>
<dbReference type="KEGG" id="dge:Dgeo_3049"/>
<geneLocation type="plasmid" evidence="1 2">
    <name>pDGEO02</name>
</geneLocation>
<reference evidence="1" key="1">
    <citation type="submission" date="2007-10" db="EMBL/GenBank/DDBJ databases">
        <title>Complete sequence of Plasmid2 pDGEO02 of Deinococcus geothermalis DSM 11300.</title>
        <authorList>
            <consortium name="US DOE Joint Genome Institute"/>
            <person name="Copeland A."/>
            <person name="Lucas S."/>
            <person name="Lapidus A."/>
            <person name="Barry K."/>
            <person name="Detter J.C."/>
            <person name="Glavina del Rio T."/>
            <person name="Hammon N."/>
            <person name="Israni S."/>
            <person name="Dalin E."/>
            <person name="Tice H."/>
            <person name="Pitluck S."/>
            <person name="Brettin T."/>
            <person name="Bruce D."/>
            <person name="Han C."/>
            <person name="Tapia R."/>
            <person name="Saunders E."/>
            <person name="Gilna P."/>
            <person name="Schmutz J."/>
            <person name="Larimer F."/>
            <person name="Land M."/>
            <person name="Hauser L."/>
            <person name="Kyrpides N."/>
            <person name="Kim E."/>
            <person name="Daly M.J."/>
            <person name="Fredrickson J.K."/>
            <person name="Makarova K.S."/>
            <person name="Gaidamakova E.K."/>
            <person name="Zhai M."/>
            <person name="Richardson P."/>
        </authorList>
    </citation>
    <scope>NUCLEOTIDE SEQUENCE [LARGE SCALE GENOMIC DNA]</scope>
    <source>
        <strain evidence="1">DSM 11300</strain>
        <plasmid evidence="1">pDGEO02</plasmid>
    </source>
</reference>
<dbReference type="HOGENOM" id="CLU_996476_0_0_0"/>
<proteinExistence type="predicted"/>
<accession>A8ZRI1</accession>
<dbReference type="RefSeq" id="WP_012173297.1">
    <property type="nucleotide sequence ID" value="NC_009939.1"/>
</dbReference>
<evidence type="ECO:0000313" key="2">
    <source>
        <dbReference type="Proteomes" id="UP000002431"/>
    </source>
</evidence>
<keyword evidence="1" id="KW-0614">Plasmid</keyword>
<organism evidence="1 2">
    <name type="scientific">Deinococcus geothermalis (strain DSM 11300 / CIP 105573 / AG-3a)</name>
    <dbReference type="NCBI Taxonomy" id="319795"/>
    <lineage>
        <taxon>Bacteria</taxon>
        <taxon>Thermotogati</taxon>
        <taxon>Deinococcota</taxon>
        <taxon>Deinococci</taxon>
        <taxon>Deinococcales</taxon>
        <taxon>Deinococcaceae</taxon>
        <taxon>Deinococcus</taxon>
    </lineage>
</organism>
<evidence type="ECO:0000313" key="1">
    <source>
        <dbReference type="EMBL" id="ABW35090.1"/>
    </source>
</evidence>
<name>A8ZRI1_DEIGD</name>